<evidence type="ECO:0000313" key="6">
    <source>
        <dbReference type="Proteomes" id="UP001321700"/>
    </source>
</evidence>
<gene>
    <name evidence="5" type="ORF">RAE19_11005</name>
</gene>
<evidence type="ECO:0000256" key="1">
    <source>
        <dbReference type="ARBA" id="ARBA00004236"/>
    </source>
</evidence>
<organism evidence="5 6">
    <name type="scientific">Rhodoferax potami</name>
    <dbReference type="NCBI Taxonomy" id="3068338"/>
    <lineage>
        <taxon>Bacteria</taxon>
        <taxon>Pseudomonadati</taxon>
        <taxon>Pseudomonadota</taxon>
        <taxon>Betaproteobacteria</taxon>
        <taxon>Burkholderiales</taxon>
        <taxon>Comamonadaceae</taxon>
        <taxon>Rhodoferax</taxon>
    </lineage>
</organism>
<dbReference type="Proteomes" id="UP001321700">
    <property type="component" value="Unassembled WGS sequence"/>
</dbReference>
<feature type="domain" description="Ice-binding protein C-terminal" evidence="4">
    <location>
        <begin position="327"/>
        <end position="352"/>
    </location>
</feature>
<evidence type="ECO:0000256" key="3">
    <source>
        <dbReference type="ARBA" id="ARBA00023136"/>
    </source>
</evidence>
<name>A0ABU3KN56_9BURK</name>
<proteinExistence type="predicted"/>
<dbReference type="NCBIfam" id="TIGR02595">
    <property type="entry name" value="PEP_CTERM"/>
    <property type="match status" value="1"/>
</dbReference>
<evidence type="ECO:0000259" key="4">
    <source>
        <dbReference type="Pfam" id="PF07589"/>
    </source>
</evidence>
<evidence type="ECO:0000256" key="2">
    <source>
        <dbReference type="ARBA" id="ARBA00022475"/>
    </source>
</evidence>
<keyword evidence="6" id="KW-1185">Reference proteome</keyword>
<evidence type="ECO:0000313" key="5">
    <source>
        <dbReference type="EMBL" id="MDT7519234.1"/>
    </source>
</evidence>
<comment type="subcellular location">
    <subcellularLocation>
        <location evidence="1">Cell membrane</location>
    </subcellularLocation>
</comment>
<dbReference type="SUPFAM" id="SSF50956">
    <property type="entry name" value="Thermostable phytase (3-phytase)"/>
    <property type="match status" value="1"/>
</dbReference>
<sequence>MARSASAGMGPVRGEVRFVLTGLFMHIKTTVSAILLALASVSASAQSFSLSNYTVKNTYGLDLSVGGVSGLEGSAITYAQDRGTLFFIGDEGKGVIEMSLDGKSKGSMAFTGWGAFSTGVNGKNPGNDSEGLAYLGNGVLAVAEERLQNIYRFSYTAGGSVDLGTVPFASVGSTIGNVGIEGLSYDARNGSYVTAKQDNPAALSIFNNLSFSTVASPDAVANASFTGATSLFGLSQLSDVQTLSILGNNNLLVLSTGTTPGDSRELIEVTRAGTVVSRLDLTHIAARNAIEGVTIDEHDTIYLLAEQDQLSGAPANAKSQLIVLTAPVPEPETYAMLLAGLGLMGAVARRRRAA</sequence>
<comment type="caution">
    <text evidence="5">The sequence shown here is derived from an EMBL/GenBank/DDBJ whole genome shotgun (WGS) entry which is preliminary data.</text>
</comment>
<keyword evidence="3" id="KW-0472">Membrane</keyword>
<protein>
    <submittedName>
        <fullName evidence="5">SdiA-regulated domain-containing protein</fullName>
    </submittedName>
</protein>
<reference evidence="5 6" key="1">
    <citation type="submission" date="2023-08" db="EMBL/GenBank/DDBJ databases">
        <title>Rhodoferax potami sp. nov. and Rhodoferax mekongensis sp. nov., isolated from the Mekong River in Thailand.</title>
        <authorList>
            <person name="Kitikhun S."/>
            <person name="Charoenyingcharoen P."/>
            <person name="Siriarchawattana P."/>
            <person name="Likhitrattanapisal S."/>
            <person name="Nilsakha T."/>
            <person name="Chanpet A."/>
            <person name="Rattanawaree P."/>
            <person name="Ingsriswang S."/>
        </authorList>
    </citation>
    <scope>NUCLEOTIDE SEQUENCE [LARGE SCALE GENOMIC DNA]</scope>
    <source>
        <strain evidence="5 6">TBRC 17660</strain>
    </source>
</reference>
<dbReference type="Pfam" id="PF07589">
    <property type="entry name" value="PEP-CTERM"/>
    <property type="match status" value="1"/>
</dbReference>
<keyword evidence="2" id="KW-1003">Cell membrane</keyword>
<dbReference type="InterPro" id="IPR009722">
    <property type="entry name" value="YjiK/CarP"/>
</dbReference>
<dbReference type="InterPro" id="IPR013424">
    <property type="entry name" value="Ice-binding_C"/>
</dbReference>
<accession>A0ABU3KN56</accession>
<dbReference type="EMBL" id="JAVBIK010000001">
    <property type="protein sequence ID" value="MDT7519234.1"/>
    <property type="molecule type" value="Genomic_DNA"/>
</dbReference>
<dbReference type="Pfam" id="PF06977">
    <property type="entry name" value="SdiA-regulated"/>
    <property type="match status" value="1"/>
</dbReference>